<feature type="domain" description="Glycosyl hydrolase family 95 catalytic" evidence="3">
    <location>
        <begin position="280"/>
        <end position="694"/>
    </location>
</feature>
<dbReference type="AlphaFoldDB" id="A0A328TZC9"/>
<dbReference type="InterPro" id="IPR012341">
    <property type="entry name" value="6hp_glycosidase-like_sf"/>
</dbReference>
<dbReference type="PIRSF" id="PIRSF007663">
    <property type="entry name" value="UCP007663"/>
    <property type="match status" value="1"/>
</dbReference>
<keyword evidence="5" id="KW-1185">Reference proteome</keyword>
<name>A0A328TZC9_9BACL</name>
<dbReference type="Pfam" id="PF21307">
    <property type="entry name" value="Glyco_hydro_95_C"/>
    <property type="match status" value="1"/>
</dbReference>
<dbReference type="InterPro" id="IPR013780">
    <property type="entry name" value="Glyco_hydro_b"/>
</dbReference>
<dbReference type="Gene3D" id="2.60.40.1180">
    <property type="entry name" value="Golgi alpha-mannosidase II"/>
    <property type="match status" value="1"/>
</dbReference>
<dbReference type="PANTHER" id="PTHR31084">
    <property type="entry name" value="ALPHA-L-FUCOSIDASE 2"/>
    <property type="match status" value="1"/>
</dbReference>
<comment type="caution">
    <text evidence="4">The sequence shown here is derived from an EMBL/GenBank/DDBJ whole genome shotgun (WGS) entry which is preliminary data.</text>
</comment>
<dbReference type="GO" id="GO:0005975">
    <property type="term" value="P:carbohydrate metabolic process"/>
    <property type="evidence" value="ECO:0007669"/>
    <property type="project" value="InterPro"/>
</dbReference>
<dbReference type="PANTHER" id="PTHR31084:SF0">
    <property type="entry name" value="ALPHA-L-FUCOSIDASE 2"/>
    <property type="match status" value="1"/>
</dbReference>
<dbReference type="SUPFAM" id="SSF48208">
    <property type="entry name" value="Six-hairpin glycosidases"/>
    <property type="match status" value="1"/>
</dbReference>
<dbReference type="InterPro" id="IPR054363">
    <property type="entry name" value="GH95_cat"/>
</dbReference>
<dbReference type="GO" id="GO:0004560">
    <property type="term" value="F:alpha-L-fucosidase activity"/>
    <property type="evidence" value="ECO:0007669"/>
    <property type="project" value="InterPro"/>
</dbReference>
<feature type="domain" description="Glycosyl hydrolase family 95 N-terminal" evidence="1">
    <location>
        <begin position="4"/>
        <end position="252"/>
    </location>
</feature>
<feature type="domain" description="Alpha fucosidase A-like C-terminal" evidence="2">
    <location>
        <begin position="696"/>
        <end position="785"/>
    </location>
</feature>
<dbReference type="Proteomes" id="UP000249260">
    <property type="component" value="Unassembled WGS sequence"/>
</dbReference>
<gene>
    <name evidence="4" type="ORF">DL346_10725</name>
</gene>
<dbReference type="Pfam" id="PF22124">
    <property type="entry name" value="Glyco_hydro_95_cat"/>
    <property type="match status" value="1"/>
</dbReference>
<dbReference type="OrthoDB" id="9802600at2"/>
<evidence type="ECO:0000259" key="1">
    <source>
        <dbReference type="Pfam" id="PF14498"/>
    </source>
</evidence>
<dbReference type="RefSeq" id="WP_112882122.1">
    <property type="nucleotide sequence ID" value="NZ_QLUW01000002.1"/>
</dbReference>
<protein>
    <submittedName>
        <fullName evidence="4">Glycoside hydrolase family 95 protein</fullName>
    </submittedName>
</protein>
<sequence>MKRLTFRRAATQWTEAMPLGNGRIGAMHYGGVEKELFQLNEDTLWSGPPAQDKRYDDREALRKVRQLIDEEKYVEATDEAKNMFGPYAQGYLPLGDLTIRHFHGNDCANYERMLDIDNAVSSVSYKIGQCEFAREAFVSNPHQVLAIRFTSSVPKRLSFTASLDSPLKAETVSEDNALVLRGICPEYIAPHYYKEDELPIVYGEFGETKAIHFEGRLCVCAEDGKVEYRHGKLWVQGATSAVLYFAASTSFNGFDQRPGNDFGALAERNSTTLSKAMNSSYDQLKEVHTLDYRRLFDRVEFSLGDVIEEEEKLDTDKRLQQYGADDPAMVALLFHFGRYLLIACSREGTQPANLQGIWNDITRAPWTSNYTLNINTEMNYWPAESTNLSECHRPLLKAIQELAINGEKMVKERYGLKGWTAHHNSDLWRHAHPVGAERHGDPAYAFWPMAGPWLCRHLWEHYEYTQDKQFLSEEAYPILKGAALFCLDWLVEDDGGRLITSPSTSPEHHFFTEDGQRGEVTRGATMDLQLIDDLFANCLQMTAILGVEEEWVKKVKTAKARLFPLQIGRYGQLQEWLIDYEDEDTRHRHISHLYGIYPGNQWMDEALTDAVRQTLNRRGDAGSGWSLGWKICLWSRLKDGERSMDLLRRFFNVVKEPSGVFGSKGGILPNLLGAHPPFQIDGNFGYTAGIVEMIVQSHNEFVELLPALPSAWQSGTISGIRVRGGFEISLKWERMQAYRLTVKCCISNTFKLKSDTPVLICEEGKENRVIEPMEGLLSVVIQANKSVSLIFQNASQ</sequence>
<organism evidence="4 5">
    <name type="scientific">Paenibacillus montanisoli</name>
    <dbReference type="NCBI Taxonomy" id="2081970"/>
    <lineage>
        <taxon>Bacteria</taxon>
        <taxon>Bacillati</taxon>
        <taxon>Bacillota</taxon>
        <taxon>Bacilli</taxon>
        <taxon>Bacillales</taxon>
        <taxon>Paenibacillaceae</taxon>
        <taxon>Paenibacillus</taxon>
    </lineage>
</organism>
<dbReference type="Pfam" id="PF14498">
    <property type="entry name" value="Glyco_hyd_65N_2"/>
    <property type="match status" value="1"/>
</dbReference>
<proteinExistence type="predicted"/>
<dbReference type="InterPro" id="IPR049053">
    <property type="entry name" value="AFCA-like_C"/>
</dbReference>
<dbReference type="Gene3D" id="1.50.10.10">
    <property type="match status" value="1"/>
</dbReference>
<dbReference type="InterPro" id="IPR027414">
    <property type="entry name" value="GH95_N_dom"/>
</dbReference>
<dbReference type="EMBL" id="QLUW01000002">
    <property type="protein sequence ID" value="RAP75897.1"/>
    <property type="molecule type" value="Genomic_DNA"/>
</dbReference>
<dbReference type="FunFam" id="1.50.10.10:FF:000028">
    <property type="entry name" value="Alpha-L-fucosidase 2"/>
    <property type="match status" value="1"/>
</dbReference>
<evidence type="ECO:0000259" key="3">
    <source>
        <dbReference type="Pfam" id="PF22124"/>
    </source>
</evidence>
<dbReference type="InterPro" id="IPR008928">
    <property type="entry name" value="6-hairpin_glycosidase_sf"/>
</dbReference>
<evidence type="ECO:0000313" key="4">
    <source>
        <dbReference type="EMBL" id="RAP75897.1"/>
    </source>
</evidence>
<evidence type="ECO:0000313" key="5">
    <source>
        <dbReference type="Proteomes" id="UP000249260"/>
    </source>
</evidence>
<accession>A0A328TZC9</accession>
<reference evidence="4 5" key="1">
    <citation type="submission" date="2018-06" db="EMBL/GenBank/DDBJ databases">
        <title>Paenibacillus montanisoli sp. nov., isolated from mountain area soil.</title>
        <authorList>
            <person name="Wu M."/>
        </authorList>
    </citation>
    <scope>NUCLEOTIDE SEQUENCE [LARGE SCALE GENOMIC DNA]</scope>
    <source>
        <strain evidence="4 5">RA17</strain>
    </source>
</reference>
<keyword evidence="4" id="KW-0378">Hydrolase</keyword>
<dbReference type="InterPro" id="IPR016518">
    <property type="entry name" value="Alpha-L-fucosidase"/>
</dbReference>
<evidence type="ECO:0000259" key="2">
    <source>
        <dbReference type="Pfam" id="PF21307"/>
    </source>
</evidence>
<dbReference type="Gene3D" id="2.70.98.50">
    <property type="entry name" value="putative glycoside hydrolase family protein from bacillus halodurans"/>
    <property type="match status" value="1"/>
</dbReference>